<reference evidence="1" key="1">
    <citation type="submission" date="2016-07" db="EMBL/GenBank/DDBJ databases">
        <authorList>
            <person name="Bretaudeau A."/>
        </authorList>
    </citation>
    <scope>NUCLEOTIDE SEQUENCE</scope>
    <source>
        <strain evidence="1">Rice</strain>
        <tissue evidence="1">Whole body</tissue>
    </source>
</reference>
<name>A0A2H1VRG1_SPOFR</name>
<proteinExistence type="predicted"/>
<organism evidence="1">
    <name type="scientific">Spodoptera frugiperda</name>
    <name type="common">Fall armyworm</name>
    <dbReference type="NCBI Taxonomy" id="7108"/>
    <lineage>
        <taxon>Eukaryota</taxon>
        <taxon>Metazoa</taxon>
        <taxon>Ecdysozoa</taxon>
        <taxon>Arthropoda</taxon>
        <taxon>Hexapoda</taxon>
        <taxon>Insecta</taxon>
        <taxon>Pterygota</taxon>
        <taxon>Neoptera</taxon>
        <taxon>Endopterygota</taxon>
        <taxon>Lepidoptera</taxon>
        <taxon>Glossata</taxon>
        <taxon>Ditrysia</taxon>
        <taxon>Noctuoidea</taxon>
        <taxon>Noctuidae</taxon>
        <taxon>Amphipyrinae</taxon>
        <taxon>Spodoptera</taxon>
    </lineage>
</organism>
<evidence type="ECO:0000313" key="1">
    <source>
        <dbReference type="EMBL" id="SOQ43387.1"/>
    </source>
</evidence>
<dbReference type="EMBL" id="ODYU01003976">
    <property type="protein sequence ID" value="SOQ43387.1"/>
    <property type="molecule type" value="Genomic_DNA"/>
</dbReference>
<dbReference type="AlphaFoldDB" id="A0A2H1VRG1"/>
<protein>
    <submittedName>
        <fullName evidence="1">SFRICE_007009</fullName>
    </submittedName>
</protein>
<accession>A0A2H1VRG1</accession>
<gene>
    <name evidence="1" type="ORF">SFRICE_007009</name>
</gene>
<sequence length="62" mass="7047">MMNLHVNSLTANRKLLKVNPPLTSVTGDHHNFPSVKGAFPPEMCYATLLEFLYNFIETLKKN</sequence>